<feature type="region of interest" description="Disordered" evidence="4">
    <location>
        <begin position="405"/>
        <end position="447"/>
    </location>
</feature>
<dbReference type="PROSITE" id="PS50850">
    <property type="entry name" value="MFS"/>
    <property type="match status" value="1"/>
</dbReference>
<dbReference type="AlphaFoldDB" id="A0A078MLM3"/>
<dbReference type="InterPro" id="IPR036259">
    <property type="entry name" value="MFS_trans_sf"/>
</dbReference>
<dbReference type="InterPro" id="IPR020846">
    <property type="entry name" value="MFS_dom"/>
</dbReference>
<feature type="transmembrane region" description="Helical" evidence="5">
    <location>
        <begin position="73"/>
        <end position="92"/>
    </location>
</feature>
<proteinExistence type="predicted"/>
<dbReference type="SUPFAM" id="SSF103473">
    <property type="entry name" value="MFS general substrate transporter"/>
    <property type="match status" value="1"/>
</dbReference>
<evidence type="ECO:0000256" key="1">
    <source>
        <dbReference type="ARBA" id="ARBA00022692"/>
    </source>
</evidence>
<sequence>MLRIVTTISALLAGIALLLVGSGLLNTLLPLRGAVEGFSDQTLGLFGSAYFAGFMLGTWLCPKLIRRMGHIRAFAFFASAAAACIILHVIHIDMLFWLLLRLATGTVLVGVYTSIESWLNTGAPKEQRGRVFAVYMVVNLGALALAQQLLQMENPLANLTFGIAAFFVIIAIMPVVATRLPQPEMVETTTLSLKALWRAAPVACAGAMLAGLAMGAFWGLGALFAGRVGMDTSQVASFMSLIIIAGAVFQWPMGVVSDRIDRRLALAIVCGVAAVGGVLMALLSGSATGLLIGAAIFGAGSFSVYPTVVAHLIDHLRKEEVLSGNAGMLMLHGTGSAMGPALAGWLMGVTSTLMLPLYFAMMFAAAALFAMLRWRDRRDRIVDEPARHVSMVGTSPEALEMVVDEQKPDETAMAEADAVPGSAEAGAEPAATGAGDETSPADRLSGG</sequence>
<dbReference type="GO" id="GO:0022857">
    <property type="term" value="F:transmembrane transporter activity"/>
    <property type="evidence" value="ECO:0007669"/>
    <property type="project" value="InterPro"/>
</dbReference>
<feature type="transmembrane region" description="Helical" evidence="5">
    <location>
        <begin position="325"/>
        <end position="347"/>
    </location>
</feature>
<gene>
    <name evidence="7" type="ORF">BN1049_02731</name>
</gene>
<evidence type="ECO:0000256" key="2">
    <source>
        <dbReference type="ARBA" id="ARBA00022989"/>
    </source>
</evidence>
<evidence type="ECO:0000256" key="5">
    <source>
        <dbReference type="SAM" id="Phobius"/>
    </source>
</evidence>
<feature type="transmembrane region" description="Helical" evidence="5">
    <location>
        <begin position="156"/>
        <end position="178"/>
    </location>
</feature>
<organism evidence="7">
    <name type="scientific">Pseudomonas saudimassiliensis</name>
    <dbReference type="NCBI Taxonomy" id="1461581"/>
    <lineage>
        <taxon>Bacteria</taxon>
        <taxon>Pseudomonadati</taxon>
        <taxon>Pseudomonadota</taxon>
        <taxon>Gammaproteobacteria</taxon>
        <taxon>Pseudomonadales</taxon>
        <taxon>Pseudomonadaceae</taxon>
        <taxon>Pseudomonas</taxon>
    </lineage>
</organism>
<accession>A0A078MLM3</accession>
<name>A0A078MLM3_9PSED</name>
<feature type="transmembrane region" description="Helical" evidence="5">
    <location>
        <begin position="264"/>
        <end position="284"/>
    </location>
</feature>
<dbReference type="RefSeq" id="WP_044500781.1">
    <property type="nucleotide sequence ID" value="NZ_LK391969.1"/>
</dbReference>
<keyword evidence="2 5" id="KW-1133">Transmembrane helix</keyword>
<feature type="transmembrane region" description="Helical" evidence="5">
    <location>
        <begin position="199"/>
        <end position="223"/>
    </location>
</feature>
<feature type="domain" description="Major facilitator superfamily (MFS) profile" evidence="6">
    <location>
        <begin position="2"/>
        <end position="378"/>
    </location>
</feature>
<dbReference type="Gene3D" id="1.20.1250.20">
    <property type="entry name" value="MFS general substrate transporter like domains"/>
    <property type="match status" value="2"/>
</dbReference>
<evidence type="ECO:0000256" key="3">
    <source>
        <dbReference type="ARBA" id="ARBA00023136"/>
    </source>
</evidence>
<protein>
    <submittedName>
        <fullName evidence="7">Major facilitator superfamily protein</fullName>
    </submittedName>
</protein>
<feature type="transmembrane region" description="Helical" evidence="5">
    <location>
        <begin position="98"/>
        <end position="119"/>
    </location>
</feature>
<feature type="transmembrane region" description="Helical" evidence="5">
    <location>
        <begin position="353"/>
        <end position="372"/>
    </location>
</feature>
<dbReference type="PATRIC" id="fig|1461581.3.peg.2690"/>
<evidence type="ECO:0000256" key="4">
    <source>
        <dbReference type="SAM" id="MobiDB-lite"/>
    </source>
</evidence>
<dbReference type="InterPro" id="IPR047200">
    <property type="entry name" value="MFS_YcaD-like"/>
</dbReference>
<feature type="transmembrane region" description="Helical" evidence="5">
    <location>
        <begin position="290"/>
        <end position="313"/>
    </location>
</feature>
<feature type="transmembrane region" description="Helical" evidence="5">
    <location>
        <begin position="131"/>
        <end position="150"/>
    </location>
</feature>
<evidence type="ECO:0000259" key="6">
    <source>
        <dbReference type="PROSITE" id="PS50850"/>
    </source>
</evidence>
<dbReference type="PANTHER" id="PTHR23521:SF3">
    <property type="entry name" value="MFS TRANSPORTER"/>
    <property type="match status" value="1"/>
</dbReference>
<feature type="transmembrane region" description="Helical" evidence="5">
    <location>
        <begin position="43"/>
        <end position="61"/>
    </location>
</feature>
<dbReference type="OrthoDB" id="9810614at2"/>
<dbReference type="CDD" id="cd17477">
    <property type="entry name" value="MFS_YcaD_like"/>
    <property type="match status" value="1"/>
</dbReference>
<dbReference type="Pfam" id="PF07690">
    <property type="entry name" value="MFS_1"/>
    <property type="match status" value="2"/>
</dbReference>
<keyword evidence="1 5" id="KW-0812">Transmembrane</keyword>
<feature type="compositionally biased region" description="Low complexity" evidence="4">
    <location>
        <begin position="418"/>
        <end position="435"/>
    </location>
</feature>
<dbReference type="GO" id="GO:0005886">
    <property type="term" value="C:plasma membrane"/>
    <property type="evidence" value="ECO:0007669"/>
    <property type="project" value="TreeGrafter"/>
</dbReference>
<keyword evidence="3 5" id="KW-0472">Membrane</keyword>
<evidence type="ECO:0000313" key="7">
    <source>
        <dbReference type="EMBL" id="CEA06347.1"/>
    </source>
</evidence>
<dbReference type="EMBL" id="LM997413">
    <property type="protein sequence ID" value="CEA06347.1"/>
    <property type="molecule type" value="Genomic_DNA"/>
</dbReference>
<dbReference type="InterPro" id="IPR011701">
    <property type="entry name" value="MFS"/>
</dbReference>
<reference evidence="7" key="1">
    <citation type="submission" date="2014-07" db="EMBL/GenBank/DDBJ databases">
        <authorList>
            <person name="Urmite Genomes Urmite Genomes"/>
        </authorList>
    </citation>
    <scope>NUCLEOTIDE SEQUENCE</scope>
    <source>
        <strain evidence="7">12M76_air</strain>
    </source>
</reference>
<dbReference type="EMBL" id="LK391969">
    <property type="protein sequence ID" value="CEF27772.1"/>
    <property type="molecule type" value="Genomic_DNA"/>
</dbReference>
<dbReference type="PANTHER" id="PTHR23521">
    <property type="entry name" value="TRANSPORTER MFS SUPERFAMILY"/>
    <property type="match status" value="1"/>
</dbReference>
<feature type="transmembrane region" description="Helical" evidence="5">
    <location>
        <begin position="235"/>
        <end position="252"/>
    </location>
</feature>